<protein>
    <submittedName>
        <fullName evidence="1">Uncharacterized protein</fullName>
    </submittedName>
</protein>
<gene>
    <name evidence="1" type="ORF">MUCCIDRAFT_108791</name>
</gene>
<accession>A0A168MHK4</accession>
<dbReference type="STRING" id="747725.A0A168MHK4"/>
<evidence type="ECO:0000313" key="2">
    <source>
        <dbReference type="Proteomes" id="UP000077051"/>
    </source>
</evidence>
<dbReference type="VEuPathDB" id="FungiDB:MUCCIDRAFT_108791"/>
<dbReference type="OrthoDB" id="2505730at2759"/>
<sequence length="386" mass="44343">MSSDEKCIIHSEAYVFIPCHLLVPSSNKQRPLLATFPVLKSEDTLFAIPIFHVYAHNIHCQLHSNPRYIAGFGLTDGEGTERLWSYLNQFASMTRSMSSSNRHLVLTDAVLHYSEKKVELLTYPGKKVSGVHEAVVGDLTSRADPIFLYIDLVSRYLALDMCHTRRNTTQKEELKKAIEEMEEREDFDFARLTTVNHPFLRRYSDLVDRNVAVALKDYFMEMIKCCCLYESKRDACRGSAKAQKISLALDSFKKSAREAQSILQKHLNEKFERRLGECQPVEFVKMARRIQELSGSAWMTKVTLPIEPPNAQSVPVLVKQVYPIYALRLCQQCPENNGQDIVWNRDANAGLNMRTILTRYIVSNYDLASRPLEISRARRRQEDDEA</sequence>
<dbReference type="Proteomes" id="UP000077051">
    <property type="component" value="Unassembled WGS sequence"/>
</dbReference>
<name>A0A168MHK4_MUCCL</name>
<dbReference type="PANTHER" id="PTHR33096:SF1">
    <property type="entry name" value="CXC1-LIKE CYSTEINE CLUSTER ASSOCIATED WITH KDZ TRANSPOSASES DOMAIN-CONTAINING PROTEIN"/>
    <property type="match status" value="1"/>
</dbReference>
<organism evidence="1 2">
    <name type="scientific">Mucor lusitanicus CBS 277.49</name>
    <dbReference type="NCBI Taxonomy" id="747725"/>
    <lineage>
        <taxon>Eukaryota</taxon>
        <taxon>Fungi</taxon>
        <taxon>Fungi incertae sedis</taxon>
        <taxon>Mucoromycota</taxon>
        <taxon>Mucoromycotina</taxon>
        <taxon>Mucoromycetes</taxon>
        <taxon>Mucorales</taxon>
        <taxon>Mucorineae</taxon>
        <taxon>Mucoraceae</taxon>
        <taxon>Mucor</taxon>
    </lineage>
</organism>
<comment type="caution">
    <text evidence="1">The sequence shown here is derived from an EMBL/GenBank/DDBJ whole genome shotgun (WGS) entry which is preliminary data.</text>
</comment>
<dbReference type="AlphaFoldDB" id="A0A168MHK4"/>
<proteinExistence type="predicted"/>
<dbReference type="InterPro" id="IPR040521">
    <property type="entry name" value="KDZ"/>
</dbReference>
<dbReference type="PANTHER" id="PTHR33096">
    <property type="entry name" value="CXC2 DOMAIN-CONTAINING PROTEIN"/>
    <property type="match status" value="1"/>
</dbReference>
<dbReference type="EMBL" id="AMYB01000003">
    <property type="protein sequence ID" value="OAD04946.1"/>
    <property type="molecule type" value="Genomic_DNA"/>
</dbReference>
<dbReference type="Pfam" id="PF18758">
    <property type="entry name" value="KDZ"/>
    <property type="match status" value="1"/>
</dbReference>
<keyword evidence="2" id="KW-1185">Reference proteome</keyword>
<reference evidence="1 2" key="1">
    <citation type="submission" date="2015-06" db="EMBL/GenBank/DDBJ databases">
        <title>Expansion of signal transduction pathways in fungi by whole-genome duplication.</title>
        <authorList>
            <consortium name="DOE Joint Genome Institute"/>
            <person name="Corrochano L.M."/>
            <person name="Kuo A."/>
            <person name="Marcet-Houben M."/>
            <person name="Polaino S."/>
            <person name="Salamov A."/>
            <person name="Villalobos J.M."/>
            <person name="Alvarez M.I."/>
            <person name="Avalos J."/>
            <person name="Benito E.P."/>
            <person name="Benoit I."/>
            <person name="Burger G."/>
            <person name="Camino L.P."/>
            <person name="Canovas D."/>
            <person name="Cerda-Olmedo E."/>
            <person name="Cheng J.-F."/>
            <person name="Dominguez A."/>
            <person name="Elias M."/>
            <person name="Eslava A.P."/>
            <person name="Glaser F."/>
            <person name="Grimwood J."/>
            <person name="Gutierrez G."/>
            <person name="Heitman J."/>
            <person name="Henrissat B."/>
            <person name="Iturriaga E.A."/>
            <person name="Lang B.F."/>
            <person name="Lavin J.L."/>
            <person name="Lee S."/>
            <person name="Li W."/>
            <person name="Lindquist E."/>
            <person name="Lopez-Garcia S."/>
            <person name="Luque E.M."/>
            <person name="Marcos A.T."/>
            <person name="Martin J."/>
            <person name="Mccluskey K."/>
            <person name="Medina H.R."/>
            <person name="Miralles-Duran A."/>
            <person name="Miyazaki A."/>
            <person name="Munoz-Torres E."/>
            <person name="Oguiza J.A."/>
            <person name="Ohm R."/>
            <person name="Olmedo M."/>
            <person name="Orejas M."/>
            <person name="Ortiz-Castellanos L."/>
            <person name="Pisabarro A.G."/>
            <person name="Rodriguez-Romero J."/>
            <person name="Ruiz-Herrera J."/>
            <person name="Ruiz-Vazquez R."/>
            <person name="Sanz C."/>
            <person name="Schackwitz W."/>
            <person name="Schmutz J."/>
            <person name="Shahriari M."/>
            <person name="Shelest E."/>
            <person name="Silva-Franco F."/>
            <person name="Soanes D."/>
            <person name="Syed K."/>
            <person name="Tagua V.G."/>
            <person name="Talbot N.J."/>
            <person name="Thon M."/>
            <person name="De Vries R.P."/>
            <person name="Wiebenga A."/>
            <person name="Yadav J.S."/>
            <person name="Braun E.L."/>
            <person name="Baker S."/>
            <person name="Garre V."/>
            <person name="Horwitz B."/>
            <person name="Torres-Martinez S."/>
            <person name="Idnurm A."/>
            <person name="Herrera-Estrella A."/>
            <person name="Gabaldon T."/>
            <person name="Grigoriev I.V."/>
        </authorList>
    </citation>
    <scope>NUCLEOTIDE SEQUENCE [LARGE SCALE GENOMIC DNA]</scope>
    <source>
        <strain evidence="1 2">CBS 277.49</strain>
    </source>
</reference>
<evidence type="ECO:0000313" key="1">
    <source>
        <dbReference type="EMBL" id="OAD04946.1"/>
    </source>
</evidence>